<keyword evidence="1" id="KW-0472">Membrane</keyword>
<evidence type="ECO:0000313" key="2">
    <source>
        <dbReference type="EMBL" id="MBR9972107.1"/>
    </source>
</evidence>
<proteinExistence type="predicted"/>
<dbReference type="EMBL" id="JAGTUF010000008">
    <property type="protein sequence ID" value="MBR9972107.1"/>
    <property type="molecule type" value="Genomic_DNA"/>
</dbReference>
<protein>
    <submittedName>
        <fullName evidence="2">Uncharacterized protein</fullName>
    </submittedName>
</protein>
<dbReference type="RefSeq" id="WP_211548537.1">
    <property type="nucleotide sequence ID" value="NZ_JAGTUF010000008.1"/>
</dbReference>
<organism evidence="2 3">
    <name type="scientific">Magnetospirillum sulfuroxidans</name>
    <dbReference type="NCBI Taxonomy" id="611300"/>
    <lineage>
        <taxon>Bacteria</taxon>
        <taxon>Pseudomonadati</taxon>
        <taxon>Pseudomonadota</taxon>
        <taxon>Alphaproteobacteria</taxon>
        <taxon>Rhodospirillales</taxon>
        <taxon>Rhodospirillaceae</taxon>
        <taxon>Magnetospirillum</taxon>
    </lineage>
</organism>
<feature type="transmembrane region" description="Helical" evidence="1">
    <location>
        <begin position="110"/>
        <end position="134"/>
    </location>
</feature>
<keyword evidence="1" id="KW-0812">Transmembrane</keyword>
<comment type="caution">
    <text evidence="2">The sequence shown here is derived from an EMBL/GenBank/DDBJ whole genome shotgun (WGS) entry which is preliminary data.</text>
</comment>
<evidence type="ECO:0000256" key="1">
    <source>
        <dbReference type="SAM" id="Phobius"/>
    </source>
</evidence>
<reference evidence="2 3" key="1">
    <citation type="submission" date="2021-04" db="EMBL/GenBank/DDBJ databases">
        <title>Magnetospirillum sulfuroxidans sp. nov., a facultative chemolithoautotrophic sulfur-oxidizing alphaproteobacterium isolated from freshwater sediment and proposals for Paramagetospirillum gen. nov., and Magnetospirillaceae fam. nov.</title>
        <authorList>
            <person name="Koziaeva V."/>
            <person name="Geelhoed J.S."/>
            <person name="Sorokin D.Y."/>
            <person name="Grouzdev D.S."/>
        </authorList>
    </citation>
    <scope>NUCLEOTIDE SEQUENCE [LARGE SCALE GENOMIC DNA]</scope>
    <source>
        <strain evidence="2 3">J10</strain>
    </source>
</reference>
<accession>A0ABS5ICF5</accession>
<name>A0ABS5ICF5_9PROT</name>
<sequence length="178" mass="20269">MKVLHQQTPFSVIQFQGRIEAIKVARQFSDGTHIAYLRINEEGEGVNVLQNISVGNSVGSYLKEGEKCTLYAIAWDGRGHFLYAAETQGRQVYDRDELERFRRSLIRQVALTWGSVALFGVLMTLLVLFLYFGIPLAIWAGWKLRQGLRRARFPLNEMHNVLIGQGWKLDASRSINVS</sequence>
<dbReference type="Proteomes" id="UP000680714">
    <property type="component" value="Unassembled WGS sequence"/>
</dbReference>
<keyword evidence="3" id="KW-1185">Reference proteome</keyword>
<keyword evidence="1" id="KW-1133">Transmembrane helix</keyword>
<gene>
    <name evidence="2" type="ORF">KEC16_10320</name>
</gene>
<evidence type="ECO:0000313" key="3">
    <source>
        <dbReference type="Proteomes" id="UP000680714"/>
    </source>
</evidence>